<evidence type="ECO:0000313" key="1">
    <source>
        <dbReference type="EMBL" id="KAI3715366.1"/>
    </source>
</evidence>
<keyword evidence="2" id="KW-1185">Reference proteome</keyword>
<gene>
    <name evidence="1" type="ORF">L6452_22347</name>
</gene>
<dbReference type="Proteomes" id="UP001055879">
    <property type="component" value="Linkage Group LG07"/>
</dbReference>
<proteinExistence type="predicted"/>
<comment type="caution">
    <text evidence="1">The sequence shown here is derived from an EMBL/GenBank/DDBJ whole genome shotgun (WGS) entry which is preliminary data.</text>
</comment>
<reference evidence="1 2" key="2">
    <citation type="journal article" date="2022" name="Mol. Ecol. Resour.">
        <title>The genomes of chicory, endive, great burdock and yacon provide insights into Asteraceae paleo-polyploidization history and plant inulin production.</title>
        <authorList>
            <person name="Fan W."/>
            <person name="Wang S."/>
            <person name="Wang H."/>
            <person name="Wang A."/>
            <person name="Jiang F."/>
            <person name="Liu H."/>
            <person name="Zhao H."/>
            <person name="Xu D."/>
            <person name="Zhang Y."/>
        </authorList>
    </citation>
    <scope>NUCLEOTIDE SEQUENCE [LARGE SCALE GENOMIC DNA]</scope>
    <source>
        <strain evidence="2">cv. Niubang</strain>
    </source>
</reference>
<organism evidence="1 2">
    <name type="scientific">Arctium lappa</name>
    <name type="common">Greater burdock</name>
    <name type="synonym">Lappa major</name>
    <dbReference type="NCBI Taxonomy" id="4217"/>
    <lineage>
        <taxon>Eukaryota</taxon>
        <taxon>Viridiplantae</taxon>
        <taxon>Streptophyta</taxon>
        <taxon>Embryophyta</taxon>
        <taxon>Tracheophyta</taxon>
        <taxon>Spermatophyta</taxon>
        <taxon>Magnoliopsida</taxon>
        <taxon>eudicotyledons</taxon>
        <taxon>Gunneridae</taxon>
        <taxon>Pentapetalae</taxon>
        <taxon>asterids</taxon>
        <taxon>campanulids</taxon>
        <taxon>Asterales</taxon>
        <taxon>Asteraceae</taxon>
        <taxon>Carduoideae</taxon>
        <taxon>Cardueae</taxon>
        <taxon>Arctiinae</taxon>
        <taxon>Arctium</taxon>
    </lineage>
</organism>
<sequence>MGRLWALALDALWEIVWTWEQMVLDMNVQGGQKKLSFSECLELKIYTLPLKVSLRRLPHLYPSTCDSSALDKVINSLENRPEVEIVVDDLSCSVIRVESSVNEDTEDLMIDRDVFRNRFREPEPFSNLAFYLVQS</sequence>
<accession>A0ACB9B073</accession>
<name>A0ACB9B073_ARCLA</name>
<reference evidence="2" key="1">
    <citation type="journal article" date="2022" name="Mol. Ecol. Resour.">
        <title>The genomes of chicory, endive, great burdock and yacon provide insights into Asteraceae palaeo-polyploidization history and plant inulin production.</title>
        <authorList>
            <person name="Fan W."/>
            <person name="Wang S."/>
            <person name="Wang H."/>
            <person name="Wang A."/>
            <person name="Jiang F."/>
            <person name="Liu H."/>
            <person name="Zhao H."/>
            <person name="Xu D."/>
            <person name="Zhang Y."/>
        </authorList>
    </citation>
    <scope>NUCLEOTIDE SEQUENCE [LARGE SCALE GENOMIC DNA]</scope>
    <source>
        <strain evidence="2">cv. Niubang</strain>
    </source>
</reference>
<evidence type="ECO:0000313" key="2">
    <source>
        <dbReference type="Proteomes" id="UP001055879"/>
    </source>
</evidence>
<dbReference type="EMBL" id="CM042053">
    <property type="protein sequence ID" value="KAI3715366.1"/>
    <property type="molecule type" value="Genomic_DNA"/>
</dbReference>
<protein>
    <submittedName>
        <fullName evidence="1">Uncharacterized protein</fullName>
    </submittedName>
</protein>